<sequence length="35" mass="3973">MRYLKLLLAFDVVKNLVGCGALAEVMIRCESKECR</sequence>
<accession>A0A9Q9S8A6</accession>
<evidence type="ECO:0000313" key="1">
    <source>
        <dbReference type="EMBL" id="VUS58005.1"/>
    </source>
</evidence>
<protein>
    <submittedName>
        <fullName evidence="1">Uncharacterized protein</fullName>
    </submittedName>
</protein>
<dbReference type="AlphaFoldDB" id="A0A9Q9S8A6"/>
<evidence type="ECO:0000313" key="2">
    <source>
        <dbReference type="Proteomes" id="UP000318567"/>
    </source>
</evidence>
<reference evidence="1 2" key="1">
    <citation type="submission" date="2019-07" db="EMBL/GenBank/DDBJ databases">
        <authorList>
            <person name="Brisse S."/>
            <person name="Rodrigues C."/>
            <person name="Thorpe H."/>
        </authorList>
    </citation>
    <scope>NUCLEOTIDE SEQUENCE [LARGE SCALE GENOMIC DNA]</scope>
    <source>
        <strain evidence="1">SB6410</strain>
    </source>
</reference>
<name>A0A9Q9S8A6_9ENTR</name>
<dbReference type="Proteomes" id="UP000318567">
    <property type="component" value="Unassembled WGS sequence"/>
</dbReference>
<comment type="caution">
    <text evidence="1">The sequence shown here is derived from an EMBL/GenBank/DDBJ whole genome shotgun (WGS) entry which is preliminary data.</text>
</comment>
<proteinExistence type="predicted"/>
<organism evidence="1 2">
    <name type="scientific">Klebsiella pasteurii</name>
    <dbReference type="NCBI Taxonomy" id="2587529"/>
    <lineage>
        <taxon>Bacteria</taxon>
        <taxon>Pseudomonadati</taxon>
        <taxon>Pseudomonadota</taxon>
        <taxon>Gammaproteobacteria</taxon>
        <taxon>Enterobacterales</taxon>
        <taxon>Enterobacteriaceae</taxon>
        <taxon>Klebsiella/Raoultella group</taxon>
        <taxon>Klebsiella</taxon>
    </lineage>
</organism>
<gene>
    <name evidence="1" type="ORF">SB6410_02248</name>
</gene>
<dbReference type="EMBL" id="CABGGO010000023">
    <property type="protein sequence ID" value="VUS58005.1"/>
    <property type="molecule type" value="Genomic_DNA"/>
</dbReference>